<dbReference type="PANTHER" id="PTHR13246:SF1">
    <property type="entry name" value="CYTOSOLIC ENDO-BETA-N-ACETYLGLUCOSAMINIDASE"/>
    <property type="match status" value="1"/>
</dbReference>
<dbReference type="Proteomes" id="UP000094236">
    <property type="component" value="Unassembled WGS sequence"/>
</dbReference>
<name>A0A1E4U355_PACTA</name>
<protein>
    <recommendedName>
        <fullName evidence="1">Cytosolic endo-beta-N-acetylglucosaminidase TIM barrel domain-containing protein</fullName>
    </recommendedName>
</protein>
<evidence type="ECO:0000313" key="3">
    <source>
        <dbReference type="Proteomes" id="UP000094236"/>
    </source>
</evidence>
<accession>A0A1E4U355</accession>
<evidence type="ECO:0000313" key="2">
    <source>
        <dbReference type="EMBL" id="ODV98421.1"/>
    </source>
</evidence>
<dbReference type="InterPro" id="IPR032979">
    <property type="entry name" value="ENGase"/>
</dbReference>
<sequence length="798" mass="91916">MSGKNQKVVNDPKGKQKFFNVNGDALSSIFFTNLKKAQEWYDNRKDNTTKTSALDKFRIAKDGLAAYERANTRDFMQLEYRPKLLICHDFKGGYQDKEDLNPLGYFPHATGQRYFLQFPSLIDDFVYFSHHRISVPPVSWINMCHRNGIRCLGTVIIEGNTAEALDECNDFVAKDSDRIHFKYIKILVELVKVYKFDGWLINIETRFSDKNLSYDIVKFIDSLKCELHLVNPDSKLIWYDAYVPALNRVQYFNGIADENYDLYRASDNLLTNYWWDQTHLTKNIELVGLKGAQENVYVGVDVWGRGMKFSNGGFETSIALSWIIKYISNCGIFAPAWTYEHFGSADFEKQDIKFWIGLTAQEMSINTFIQSQNSTVYKIPNTKNDFLFYSSFNEGQGKFFSENGKRIFNESWCNGNLQFEIPLICYRKQDQLNDSLRITKNIDDSFQSGSCLEVTQDVNLPLEDSSSLGATQFLIKNQLINRLIQQQKQAQPKPLFNICKECSSNLQVKVSYKYKDFPSGSLDPNSNYFQIIVKYFIERRVRSITRSKEGSLVLPIRLDSSDVKENKYNGGWKVVEKKFPLPSHSSVEHVMLESVNISFASSYTEEDDLRKLSAVSGNLGKEDEPLVDDEWVIVSSRSNGVISDNFSEKEDEEERKQEKKSFSLLIGDISVVSMQNPEQLKVNKVQKIAHIETFGSEDYAVIEWANENKESNIDKVEPLYWNIFVNDEFKGATVVPSWIIYKKELLKKQEKHQKVGNILNNLLKTNSINSDKVRIDTVTRVGEVTYGDDIPFIFGENI</sequence>
<keyword evidence="3" id="KW-1185">Reference proteome</keyword>
<dbReference type="EMBL" id="KV454011">
    <property type="protein sequence ID" value="ODV98421.1"/>
    <property type="molecule type" value="Genomic_DNA"/>
</dbReference>
<dbReference type="Gene3D" id="2.60.120.260">
    <property type="entry name" value="Galactose-binding domain-like"/>
    <property type="match status" value="1"/>
</dbReference>
<dbReference type="AlphaFoldDB" id="A0A1E4U355"/>
<dbReference type="InterPro" id="IPR005201">
    <property type="entry name" value="TIM_ENGase"/>
</dbReference>
<dbReference type="GO" id="GO:0005829">
    <property type="term" value="C:cytosol"/>
    <property type="evidence" value="ECO:0007669"/>
    <property type="project" value="UniProtKB-SubCell"/>
</dbReference>
<dbReference type="Pfam" id="PF03644">
    <property type="entry name" value="Glyco_hydro_85"/>
    <property type="match status" value="1"/>
</dbReference>
<dbReference type="GO" id="GO:0033925">
    <property type="term" value="F:mannosyl-glycoprotein endo-beta-N-acetylglucosaminidase activity"/>
    <property type="evidence" value="ECO:0007669"/>
    <property type="project" value="UniProtKB-EC"/>
</dbReference>
<dbReference type="OrthoDB" id="284473at2759"/>
<reference evidence="3" key="1">
    <citation type="submission" date="2016-05" db="EMBL/GenBank/DDBJ databases">
        <title>Comparative genomics of biotechnologically important yeasts.</title>
        <authorList>
            <consortium name="DOE Joint Genome Institute"/>
            <person name="Riley R."/>
            <person name="Haridas S."/>
            <person name="Wolfe K.H."/>
            <person name="Lopes M.R."/>
            <person name="Hittinger C.T."/>
            <person name="Goker M."/>
            <person name="Salamov A."/>
            <person name="Wisecaver J."/>
            <person name="Long T.M."/>
            <person name="Aerts A.L."/>
            <person name="Barry K."/>
            <person name="Choi C."/>
            <person name="Clum A."/>
            <person name="Coughlan A.Y."/>
            <person name="Deshpande S."/>
            <person name="Douglass A.P."/>
            <person name="Hanson S.J."/>
            <person name="Klenk H.-P."/>
            <person name="Labutti K."/>
            <person name="Lapidus A."/>
            <person name="Lindquist E."/>
            <person name="Lipzen A."/>
            <person name="Meier-Kolthoff J.P."/>
            <person name="Ohm R.A."/>
            <person name="Otillar R.P."/>
            <person name="Pangilinan J."/>
            <person name="Peng Y."/>
            <person name="Rokas A."/>
            <person name="Rosa C.A."/>
            <person name="Scheuner C."/>
            <person name="Sibirny A.A."/>
            <person name="Slot J.C."/>
            <person name="Stielow J.B."/>
            <person name="Sun H."/>
            <person name="Kurtzman C.P."/>
            <person name="Blackwell M."/>
            <person name="Grigoriev I.V."/>
            <person name="Jeffries T.W."/>
        </authorList>
    </citation>
    <scope>NUCLEOTIDE SEQUENCE [LARGE SCALE GENOMIC DNA]</scope>
    <source>
        <strain evidence="3">NRRL Y-2460</strain>
    </source>
</reference>
<dbReference type="PANTHER" id="PTHR13246">
    <property type="entry name" value="ENDO BETA N-ACETYLGLUCOSAMINIDASE"/>
    <property type="match status" value="1"/>
</dbReference>
<evidence type="ECO:0000259" key="1">
    <source>
        <dbReference type="Pfam" id="PF03644"/>
    </source>
</evidence>
<gene>
    <name evidence="2" type="ORF">PACTADRAFT_31815</name>
</gene>
<feature type="domain" description="Cytosolic endo-beta-N-acetylglucosaminidase TIM barrel" evidence="1">
    <location>
        <begin position="108"/>
        <end position="400"/>
    </location>
</feature>
<dbReference type="Gene3D" id="3.20.20.80">
    <property type="entry name" value="Glycosidases"/>
    <property type="match status" value="1"/>
</dbReference>
<organism evidence="2 3">
    <name type="scientific">Pachysolen tannophilus NRRL Y-2460</name>
    <dbReference type="NCBI Taxonomy" id="669874"/>
    <lineage>
        <taxon>Eukaryota</taxon>
        <taxon>Fungi</taxon>
        <taxon>Dikarya</taxon>
        <taxon>Ascomycota</taxon>
        <taxon>Saccharomycotina</taxon>
        <taxon>Pichiomycetes</taxon>
        <taxon>Pachysolenaceae</taxon>
        <taxon>Pachysolen</taxon>
    </lineage>
</organism>
<dbReference type="STRING" id="669874.A0A1E4U355"/>
<proteinExistence type="predicted"/>